<dbReference type="GO" id="GO:0007204">
    <property type="term" value="P:positive regulation of cytosolic calcium ion concentration"/>
    <property type="evidence" value="ECO:0007669"/>
    <property type="project" value="TreeGrafter"/>
</dbReference>
<dbReference type="InterPro" id="IPR046350">
    <property type="entry name" value="Cystatin_sf"/>
</dbReference>
<name>A0AA40LU75_CNENI</name>
<organism evidence="6 7">
    <name type="scientific">Cnephaeus nilssonii</name>
    <name type="common">Northern bat</name>
    <name type="synonym">Eptesicus nilssonii</name>
    <dbReference type="NCBI Taxonomy" id="3371016"/>
    <lineage>
        <taxon>Eukaryota</taxon>
        <taxon>Metazoa</taxon>
        <taxon>Chordata</taxon>
        <taxon>Craniata</taxon>
        <taxon>Vertebrata</taxon>
        <taxon>Euteleostomi</taxon>
        <taxon>Mammalia</taxon>
        <taxon>Eutheria</taxon>
        <taxon>Laurasiatheria</taxon>
        <taxon>Chiroptera</taxon>
        <taxon>Yangochiroptera</taxon>
        <taxon>Vespertilionidae</taxon>
        <taxon>Cnephaeus</taxon>
    </lineage>
</organism>
<dbReference type="Gene3D" id="3.10.450.10">
    <property type="match status" value="1"/>
</dbReference>
<evidence type="ECO:0000256" key="1">
    <source>
        <dbReference type="ARBA" id="ARBA00022729"/>
    </source>
</evidence>
<dbReference type="Pfam" id="PF00031">
    <property type="entry name" value="Cystatin"/>
    <property type="match status" value="1"/>
</dbReference>
<evidence type="ECO:0000259" key="5">
    <source>
        <dbReference type="Pfam" id="PF00031"/>
    </source>
</evidence>
<dbReference type="EMBL" id="JAULJE010000004">
    <property type="protein sequence ID" value="KAK1344057.1"/>
    <property type="molecule type" value="Genomic_DNA"/>
</dbReference>
<dbReference type="Proteomes" id="UP001177744">
    <property type="component" value="Unassembled WGS sequence"/>
</dbReference>
<reference evidence="6" key="1">
    <citation type="submission" date="2023-06" db="EMBL/GenBank/DDBJ databases">
        <title>Reference genome for the Northern bat (Eptesicus nilssonii), a most northern bat species.</title>
        <authorList>
            <person name="Laine V.N."/>
            <person name="Pulliainen A.T."/>
            <person name="Lilley T.M."/>
        </authorList>
    </citation>
    <scope>NUCLEOTIDE SEQUENCE</scope>
    <source>
        <strain evidence="6">BLF_Eptnil</strain>
        <tissue evidence="6">Kidney</tissue>
    </source>
</reference>
<dbReference type="PANTHER" id="PTHR13814">
    <property type="entry name" value="FETUIN"/>
    <property type="match status" value="1"/>
</dbReference>
<dbReference type="AlphaFoldDB" id="A0AA40LU75"/>
<comment type="caution">
    <text evidence="6">The sequence shown here is derived from an EMBL/GenBank/DDBJ whole genome shotgun (WGS) entry which is preliminary data.</text>
</comment>
<evidence type="ECO:0000256" key="3">
    <source>
        <dbReference type="ARBA" id="ARBA00023180"/>
    </source>
</evidence>
<feature type="compositionally biased region" description="Pro residues" evidence="4">
    <location>
        <begin position="1"/>
        <end position="11"/>
    </location>
</feature>
<protein>
    <recommendedName>
        <fullName evidence="5">Cystatin domain-containing protein</fullName>
    </recommendedName>
</protein>
<evidence type="ECO:0000313" key="7">
    <source>
        <dbReference type="Proteomes" id="UP001177744"/>
    </source>
</evidence>
<gene>
    <name evidence="6" type="ORF">QTO34_014616</name>
</gene>
<sequence length="152" mass="16618">MQQPRTSPPPRTGHTGALPSPPPSEFCRALARRLVTAADPSAATTTSDQPSTAHQVHRSFAEPAAQRIPRQPPRSSEKMAEGIGSEDQDIFYSVKYEMKEGDCPVQSGKTWQDCDYKEPEQAATGECMATIVKTWNKEFSVVTQTCHITPGS</sequence>
<accession>A0AA40LU75</accession>
<dbReference type="GO" id="GO:0030195">
    <property type="term" value="P:negative regulation of blood coagulation"/>
    <property type="evidence" value="ECO:0007669"/>
    <property type="project" value="TreeGrafter"/>
</dbReference>
<keyword evidence="1" id="KW-0732">Signal</keyword>
<evidence type="ECO:0000313" key="6">
    <source>
        <dbReference type="EMBL" id="KAK1344057.1"/>
    </source>
</evidence>
<feature type="compositionally biased region" description="Low complexity" evidence="4">
    <location>
        <begin position="36"/>
        <end position="48"/>
    </location>
</feature>
<dbReference type="GO" id="GO:0072562">
    <property type="term" value="C:blood microparticle"/>
    <property type="evidence" value="ECO:0007669"/>
    <property type="project" value="TreeGrafter"/>
</dbReference>
<feature type="domain" description="Cystatin" evidence="5">
    <location>
        <begin position="90"/>
        <end position="134"/>
    </location>
</feature>
<dbReference type="InterPro" id="IPR050735">
    <property type="entry name" value="Kininogen_Fetuin_HRG"/>
</dbReference>
<proteinExistence type="predicted"/>
<evidence type="ECO:0000256" key="2">
    <source>
        <dbReference type="ARBA" id="ARBA00023157"/>
    </source>
</evidence>
<dbReference type="GO" id="GO:0004869">
    <property type="term" value="F:cysteine-type endopeptidase inhibitor activity"/>
    <property type="evidence" value="ECO:0007669"/>
    <property type="project" value="InterPro"/>
</dbReference>
<dbReference type="PANTHER" id="PTHR13814:SF12">
    <property type="entry name" value="KININOGEN-1"/>
    <property type="match status" value="1"/>
</dbReference>
<feature type="region of interest" description="Disordered" evidence="4">
    <location>
        <begin position="1"/>
        <end position="87"/>
    </location>
</feature>
<dbReference type="InterPro" id="IPR000010">
    <property type="entry name" value="Cystatin_dom"/>
</dbReference>
<dbReference type="SUPFAM" id="SSF54403">
    <property type="entry name" value="Cystatin/monellin"/>
    <property type="match status" value="1"/>
</dbReference>
<keyword evidence="2" id="KW-1015">Disulfide bond</keyword>
<evidence type="ECO:0000256" key="4">
    <source>
        <dbReference type="SAM" id="MobiDB-lite"/>
    </source>
</evidence>
<keyword evidence="7" id="KW-1185">Reference proteome</keyword>
<keyword evidence="3" id="KW-0325">Glycoprotein</keyword>